<accession>A0A3B0U7W6</accession>
<gene>
    <name evidence="1" type="ORF">MNBD_BACTEROID06-1267</name>
</gene>
<evidence type="ECO:0000313" key="1">
    <source>
        <dbReference type="EMBL" id="VAW26478.1"/>
    </source>
</evidence>
<protein>
    <submittedName>
        <fullName evidence="1">Uncharacterized protein</fullName>
    </submittedName>
</protein>
<sequence length="125" mass="13572">AIKANRWKIEIYPFATTVGGSCVVGADYEMAMYSFVRYSPSNEIANYKSNANEAKEVSTNALIKSLKESGDLIMAGYFASNEGGVLVLKDASGMDKIKSSEVANSGAITFEFKELWIAKGSFCEK</sequence>
<name>A0A3B0U7W6_9ZZZZ</name>
<organism evidence="1">
    <name type="scientific">hydrothermal vent metagenome</name>
    <dbReference type="NCBI Taxonomy" id="652676"/>
    <lineage>
        <taxon>unclassified sequences</taxon>
        <taxon>metagenomes</taxon>
        <taxon>ecological metagenomes</taxon>
    </lineage>
</organism>
<feature type="non-terminal residue" evidence="1">
    <location>
        <position position="1"/>
    </location>
</feature>
<dbReference type="EMBL" id="UOES01000103">
    <property type="protein sequence ID" value="VAW26478.1"/>
    <property type="molecule type" value="Genomic_DNA"/>
</dbReference>
<dbReference type="AlphaFoldDB" id="A0A3B0U7W6"/>
<reference evidence="1" key="1">
    <citation type="submission" date="2018-06" db="EMBL/GenBank/DDBJ databases">
        <authorList>
            <person name="Zhirakovskaya E."/>
        </authorList>
    </citation>
    <scope>NUCLEOTIDE SEQUENCE</scope>
</reference>
<proteinExistence type="predicted"/>